<evidence type="ECO:0000256" key="5">
    <source>
        <dbReference type="SAM" id="SignalP"/>
    </source>
</evidence>
<gene>
    <name evidence="7" type="ORF">GQE99_19375</name>
</gene>
<evidence type="ECO:0000313" key="7">
    <source>
        <dbReference type="EMBL" id="MZR15185.1"/>
    </source>
</evidence>
<dbReference type="SUPFAM" id="SSF46626">
    <property type="entry name" value="Cytochrome c"/>
    <property type="match status" value="1"/>
</dbReference>
<sequence length="145" mass="15504">MKKFVILAIAAIVIAGGAYLATRSDQSADVAKIPDPAQGEPMVRVTVPETLSPQAKIGETAFTAICADCHGENAAGKMGYGPPLVHKIYEPSHHGDMAFQLAVQRGVVSHHWRFGNMPPQDGLTQGDVKSIVAYVRELQRANGIE</sequence>
<evidence type="ECO:0000256" key="2">
    <source>
        <dbReference type="ARBA" id="ARBA00022723"/>
    </source>
</evidence>
<keyword evidence="1 4" id="KW-0349">Heme</keyword>
<evidence type="ECO:0000256" key="3">
    <source>
        <dbReference type="ARBA" id="ARBA00023004"/>
    </source>
</evidence>
<feature type="domain" description="Cytochrome c" evidence="6">
    <location>
        <begin position="53"/>
        <end position="139"/>
    </location>
</feature>
<dbReference type="GO" id="GO:0046872">
    <property type="term" value="F:metal ion binding"/>
    <property type="evidence" value="ECO:0007669"/>
    <property type="project" value="UniProtKB-KW"/>
</dbReference>
<keyword evidence="8" id="KW-1185">Reference proteome</keyword>
<reference evidence="7 8" key="1">
    <citation type="submission" date="2019-12" db="EMBL/GenBank/DDBJ databases">
        <title>Maritimibacter sp. nov. sp. isolated from sea sand.</title>
        <authorList>
            <person name="Kim J."/>
            <person name="Jeong S.E."/>
            <person name="Jung H.S."/>
            <person name="Jeon C.O."/>
        </authorList>
    </citation>
    <scope>NUCLEOTIDE SEQUENCE [LARGE SCALE GENOMIC DNA]</scope>
    <source>
        <strain evidence="7 8">DP07</strain>
    </source>
</reference>
<dbReference type="InterPro" id="IPR009056">
    <property type="entry name" value="Cyt_c-like_dom"/>
</dbReference>
<dbReference type="GO" id="GO:0009055">
    <property type="term" value="F:electron transfer activity"/>
    <property type="evidence" value="ECO:0007669"/>
    <property type="project" value="InterPro"/>
</dbReference>
<evidence type="ECO:0000256" key="1">
    <source>
        <dbReference type="ARBA" id="ARBA00022617"/>
    </source>
</evidence>
<proteinExistence type="predicted"/>
<evidence type="ECO:0000256" key="4">
    <source>
        <dbReference type="PROSITE-ProRule" id="PRU00433"/>
    </source>
</evidence>
<feature type="chain" id="PRO_5032922421" evidence="5">
    <location>
        <begin position="21"/>
        <end position="145"/>
    </location>
</feature>
<accession>A0A845M567</accession>
<name>A0A845M567_9RHOB</name>
<protein>
    <submittedName>
        <fullName evidence="7">C-type cytochrome</fullName>
    </submittedName>
</protein>
<dbReference type="GO" id="GO:0020037">
    <property type="term" value="F:heme binding"/>
    <property type="evidence" value="ECO:0007669"/>
    <property type="project" value="InterPro"/>
</dbReference>
<organism evidence="7 8">
    <name type="scientific">Maritimibacter harenae</name>
    <dbReference type="NCBI Taxonomy" id="2606218"/>
    <lineage>
        <taxon>Bacteria</taxon>
        <taxon>Pseudomonadati</taxon>
        <taxon>Pseudomonadota</taxon>
        <taxon>Alphaproteobacteria</taxon>
        <taxon>Rhodobacterales</taxon>
        <taxon>Roseobacteraceae</taxon>
        <taxon>Maritimibacter</taxon>
    </lineage>
</organism>
<comment type="caution">
    <text evidence="7">The sequence shown here is derived from an EMBL/GenBank/DDBJ whole genome shotgun (WGS) entry which is preliminary data.</text>
</comment>
<dbReference type="Gene3D" id="1.10.760.10">
    <property type="entry name" value="Cytochrome c-like domain"/>
    <property type="match status" value="1"/>
</dbReference>
<evidence type="ECO:0000259" key="6">
    <source>
        <dbReference type="PROSITE" id="PS51007"/>
    </source>
</evidence>
<dbReference type="Proteomes" id="UP000467322">
    <property type="component" value="Unassembled WGS sequence"/>
</dbReference>
<keyword evidence="3 4" id="KW-0408">Iron</keyword>
<dbReference type="PROSITE" id="PS51007">
    <property type="entry name" value="CYTC"/>
    <property type="match status" value="1"/>
</dbReference>
<evidence type="ECO:0000313" key="8">
    <source>
        <dbReference type="Proteomes" id="UP000467322"/>
    </source>
</evidence>
<keyword evidence="5" id="KW-0732">Signal</keyword>
<dbReference type="Pfam" id="PF00034">
    <property type="entry name" value="Cytochrom_C"/>
    <property type="match status" value="1"/>
</dbReference>
<dbReference type="AlphaFoldDB" id="A0A845M567"/>
<feature type="signal peptide" evidence="5">
    <location>
        <begin position="1"/>
        <end position="20"/>
    </location>
</feature>
<keyword evidence="2 4" id="KW-0479">Metal-binding</keyword>
<dbReference type="InterPro" id="IPR036909">
    <property type="entry name" value="Cyt_c-like_dom_sf"/>
</dbReference>
<dbReference type="EMBL" id="WTUX01000022">
    <property type="protein sequence ID" value="MZR15185.1"/>
    <property type="molecule type" value="Genomic_DNA"/>
</dbReference>
<dbReference type="RefSeq" id="WP_161353605.1">
    <property type="nucleotide sequence ID" value="NZ_WTUX01000022.1"/>
</dbReference>